<organism evidence="1 2">
    <name type="scientific">Pisolithus tinctorius Marx 270</name>
    <dbReference type="NCBI Taxonomy" id="870435"/>
    <lineage>
        <taxon>Eukaryota</taxon>
        <taxon>Fungi</taxon>
        <taxon>Dikarya</taxon>
        <taxon>Basidiomycota</taxon>
        <taxon>Agaricomycotina</taxon>
        <taxon>Agaricomycetes</taxon>
        <taxon>Agaricomycetidae</taxon>
        <taxon>Boletales</taxon>
        <taxon>Sclerodermatineae</taxon>
        <taxon>Pisolithaceae</taxon>
        <taxon>Pisolithus</taxon>
    </lineage>
</organism>
<dbReference type="HOGENOM" id="CLU_1993543_0_0_1"/>
<keyword evidence="2" id="KW-1185">Reference proteome</keyword>
<accession>A0A0C3KH09</accession>
<dbReference type="EMBL" id="KN831956">
    <property type="protein sequence ID" value="KIO08857.1"/>
    <property type="molecule type" value="Genomic_DNA"/>
</dbReference>
<dbReference type="AlphaFoldDB" id="A0A0C3KH09"/>
<reference evidence="1 2" key="1">
    <citation type="submission" date="2014-04" db="EMBL/GenBank/DDBJ databases">
        <authorList>
            <consortium name="DOE Joint Genome Institute"/>
            <person name="Kuo A."/>
            <person name="Kohler A."/>
            <person name="Costa M.D."/>
            <person name="Nagy L.G."/>
            <person name="Floudas D."/>
            <person name="Copeland A."/>
            <person name="Barry K.W."/>
            <person name="Cichocki N."/>
            <person name="Veneault-Fourrey C."/>
            <person name="LaButti K."/>
            <person name="Lindquist E.A."/>
            <person name="Lipzen A."/>
            <person name="Lundell T."/>
            <person name="Morin E."/>
            <person name="Murat C."/>
            <person name="Sun H."/>
            <person name="Tunlid A."/>
            <person name="Henrissat B."/>
            <person name="Grigoriev I.V."/>
            <person name="Hibbett D.S."/>
            <person name="Martin F."/>
            <person name="Nordberg H.P."/>
            <person name="Cantor M.N."/>
            <person name="Hua S.X."/>
        </authorList>
    </citation>
    <scope>NUCLEOTIDE SEQUENCE [LARGE SCALE GENOMIC DNA]</scope>
    <source>
        <strain evidence="1 2">Marx 270</strain>
    </source>
</reference>
<dbReference type="Proteomes" id="UP000054217">
    <property type="component" value="Unassembled WGS sequence"/>
</dbReference>
<dbReference type="InParanoid" id="A0A0C3KH09"/>
<evidence type="ECO:0000313" key="2">
    <source>
        <dbReference type="Proteomes" id="UP000054217"/>
    </source>
</evidence>
<evidence type="ECO:0000313" key="1">
    <source>
        <dbReference type="EMBL" id="KIO08857.1"/>
    </source>
</evidence>
<sequence>MVPNAHRTYLSVGCQNGCPSLYQTEGQYNARPVNRIGSSVCRYRTSRHSGCCSNSIDFLYRCTVLVGDEGSTKHILHRVIRAYIRLKNTERPESRRLFWGVHAYSEGESTHRTDDTAKFCVDSQR</sequence>
<gene>
    <name evidence="1" type="ORF">M404DRAFT_936231</name>
</gene>
<reference evidence="2" key="2">
    <citation type="submission" date="2015-01" db="EMBL/GenBank/DDBJ databases">
        <title>Evolutionary Origins and Diversification of the Mycorrhizal Mutualists.</title>
        <authorList>
            <consortium name="DOE Joint Genome Institute"/>
            <consortium name="Mycorrhizal Genomics Consortium"/>
            <person name="Kohler A."/>
            <person name="Kuo A."/>
            <person name="Nagy L.G."/>
            <person name="Floudas D."/>
            <person name="Copeland A."/>
            <person name="Barry K.W."/>
            <person name="Cichocki N."/>
            <person name="Veneault-Fourrey C."/>
            <person name="LaButti K."/>
            <person name="Lindquist E.A."/>
            <person name="Lipzen A."/>
            <person name="Lundell T."/>
            <person name="Morin E."/>
            <person name="Murat C."/>
            <person name="Riley R."/>
            <person name="Ohm R."/>
            <person name="Sun H."/>
            <person name="Tunlid A."/>
            <person name="Henrissat B."/>
            <person name="Grigoriev I.V."/>
            <person name="Hibbett D.S."/>
            <person name="Martin F."/>
        </authorList>
    </citation>
    <scope>NUCLEOTIDE SEQUENCE [LARGE SCALE GENOMIC DNA]</scope>
    <source>
        <strain evidence="2">Marx 270</strain>
    </source>
</reference>
<proteinExistence type="predicted"/>
<name>A0A0C3KH09_PISTI</name>
<protein>
    <submittedName>
        <fullName evidence="1">Uncharacterized protein</fullName>
    </submittedName>
</protein>